<name>A0ABP8NXR9_9NOCA</name>
<feature type="region of interest" description="Disordered" evidence="1">
    <location>
        <begin position="1"/>
        <end position="64"/>
    </location>
</feature>
<sequence length="64" mass="7435">MAVTGTAMADPVHHDTPSRNWGQDRQHDQDRNHDQDWQQWWNRIVPGPQQPPQLPQQQAPIFGS</sequence>
<evidence type="ECO:0000313" key="2">
    <source>
        <dbReference type="EMBL" id="GAA4477445.1"/>
    </source>
</evidence>
<reference evidence="3" key="1">
    <citation type="journal article" date="2019" name="Int. J. Syst. Evol. Microbiol.">
        <title>The Global Catalogue of Microorganisms (GCM) 10K type strain sequencing project: providing services to taxonomists for standard genome sequencing and annotation.</title>
        <authorList>
            <consortium name="The Broad Institute Genomics Platform"/>
            <consortium name="The Broad Institute Genome Sequencing Center for Infectious Disease"/>
            <person name="Wu L."/>
            <person name="Ma J."/>
        </authorList>
    </citation>
    <scope>NUCLEOTIDE SEQUENCE [LARGE SCALE GENOMIC DNA]</scope>
    <source>
        <strain evidence="3">JCM 32206</strain>
    </source>
</reference>
<gene>
    <name evidence="2" type="ORF">GCM10023094_19700</name>
</gene>
<proteinExistence type="predicted"/>
<accession>A0ABP8NXR9</accession>
<feature type="compositionally biased region" description="Basic and acidic residues" evidence="1">
    <location>
        <begin position="11"/>
        <end position="36"/>
    </location>
</feature>
<keyword evidence="3" id="KW-1185">Reference proteome</keyword>
<protein>
    <submittedName>
        <fullName evidence="2">Uncharacterized protein</fullName>
    </submittedName>
</protein>
<feature type="compositionally biased region" description="Low complexity" evidence="1">
    <location>
        <begin position="37"/>
        <end position="47"/>
    </location>
</feature>
<evidence type="ECO:0000256" key="1">
    <source>
        <dbReference type="SAM" id="MobiDB-lite"/>
    </source>
</evidence>
<organism evidence="2 3">
    <name type="scientific">Rhodococcus olei</name>
    <dbReference type="NCBI Taxonomy" id="2161675"/>
    <lineage>
        <taxon>Bacteria</taxon>
        <taxon>Bacillati</taxon>
        <taxon>Actinomycetota</taxon>
        <taxon>Actinomycetes</taxon>
        <taxon>Mycobacteriales</taxon>
        <taxon>Nocardiaceae</taxon>
        <taxon>Rhodococcus</taxon>
    </lineage>
</organism>
<dbReference type="EMBL" id="BAABFB010000030">
    <property type="protein sequence ID" value="GAA4477445.1"/>
    <property type="molecule type" value="Genomic_DNA"/>
</dbReference>
<comment type="caution">
    <text evidence="2">The sequence shown here is derived from an EMBL/GenBank/DDBJ whole genome shotgun (WGS) entry which is preliminary data.</text>
</comment>
<feature type="compositionally biased region" description="Low complexity" evidence="1">
    <location>
        <begin position="55"/>
        <end position="64"/>
    </location>
</feature>
<evidence type="ECO:0000313" key="3">
    <source>
        <dbReference type="Proteomes" id="UP001501183"/>
    </source>
</evidence>
<dbReference type="Proteomes" id="UP001501183">
    <property type="component" value="Unassembled WGS sequence"/>
</dbReference>